<dbReference type="EMBL" id="OE184172">
    <property type="protein sequence ID" value="CAD7576385.1"/>
    <property type="molecule type" value="Genomic_DNA"/>
</dbReference>
<dbReference type="AlphaFoldDB" id="A0A7R9PAS0"/>
<feature type="region of interest" description="Disordered" evidence="1">
    <location>
        <begin position="96"/>
        <end position="126"/>
    </location>
</feature>
<accession>A0A7R9PAS0</accession>
<proteinExistence type="predicted"/>
<evidence type="ECO:0000313" key="2">
    <source>
        <dbReference type="EMBL" id="CAD7576385.1"/>
    </source>
</evidence>
<protein>
    <submittedName>
        <fullName evidence="2">(California timema) hypothetical protein</fullName>
    </submittedName>
</protein>
<organism evidence="2">
    <name type="scientific">Timema californicum</name>
    <name type="common">California timema</name>
    <name type="synonym">Walking stick</name>
    <dbReference type="NCBI Taxonomy" id="61474"/>
    <lineage>
        <taxon>Eukaryota</taxon>
        <taxon>Metazoa</taxon>
        <taxon>Ecdysozoa</taxon>
        <taxon>Arthropoda</taxon>
        <taxon>Hexapoda</taxon>
        <taxon>Insecta</taxon>
        <taxon>Pterygota</taxon>
        <taxon>Neoptera</taxon>
        <taxon>Polyneoptera</taxon>
        <taxon>Phasmatodea</taxon>
        <taxon>Timematodea</taxon>
        <taxon>Timematoidea</taxon>
        <taxon>Timematidae</taxon>
        <taxon>Timema</taxon>
    </lineage>
</organism>
<reference evidence="2" key="1">
    <citation type="submission" date="2020-11" db="EMBL/GenBank/DDBJ databases">
        <authorList>
            <person name="Tran Van P."/>
        </authorList>
    </citation>
    <scope>NUCLEOTIDE SEQUENCE</scope>
</reference>
<gene>
    <name evidence="2" type="ORF">TCMB3V08_LOCUS8955</name>
</gene>
<evidence type="ECO:0000256" key="1">
    <source>
        <dbReference type="SAM" id="MobiDB-lite"/>
    </source>
</evidence>
<sequence>MNLRPVACCCRQWGQLPVTGTPLHHLLALSSLPHLQLEAYLLRHREIKTPIVKGIPMTIQDRDWNPDIHVIGSTVYGVSEAFNQEATNVGYKTNHNIRQQQNNTPSSSVRQDRRVGGTFQQPGKVNSGQERLKLRVKNLSAVTVNITVIERKSTKKRNVTLGLELHVISRDHVDFDVEKEDTLKCIPGEFTKDARRKGGNTFKLCKEIERNIKTNQRVIGTKQPSTLTPRTIEGYFSLLVVRSQSVTLREDFSVNPLRGNKLCRRQHAALKMFASSSKSEWYETLTSSLKTSSLIPDVSARNNEAIKNPGSQLTKTIFHLDRGDNPLSTYSSQERGEVSLLNPCPKIQSPVILLFAGQNNTNSLETCTENR</sequence>
<name>A0A7R9PAS0_TIMCA</name>
<feature type="compositionally biased region" description="Polar residues" evidence="1">
    <location>
        <begin position="96"/>
        <end position="109"/>
    </location>
</feature>